<dbReference type="InterPro" id="IPR001568">
    <property type="entry name" value="RNase_T2-like"/>
</dbReference>
<dbReference type="InterPro" id="IPR036430">
    <property type="entry name" value="RNase_T2-like_sf"/>
</dbReference>
<comment type="caution">
    <text evidence="4">The sequence shown here is derived from an EMBL/GenBank/DDBJ whole genome shotgun (WGS) entry which is preliminary data.</text>
</comment>
<organism evidence="4 5">
    <name type="scientific">Rhizobium alvei</name>
    <dbReference type="NCBI Taxonomy" id="1132659"/>
    <lineage>
        <taxon>Bacteria</taxon>
        <taxon>Pseudomonadati</taxon>
        <taxon>Pseudomonadota</taxon>
        <taxon>Alphaproteobacteria</taxon>
        <taxon>Hyphomicrobiales</taxon>
        <taxon>Rhizobiaceae</taxon>
        <taxon>Rhizobium/Agrobacterium group</taxon>
        <taxon>Rhizobium</taxon>
    </lineage>
</organism>
<dbReference type="PANTHER" id="PTHR11240">
    <property type="entry name" value="RIBONUCLEASE T2"/>
    <property type="match status" value="1"/>
</dbReference>
<gene>
    <name evidence="4" type="ORF">Q4481_06230</name>
</gene>
<proteinExistence type="inferred from homology"/>
<protein>
    <submittedName>
        <fullName evidence="4">Ribonuclease</fullName>
    </submittedName>
</protein>
<dbReference type="RefSeq" id="WP_304375450.1">
    <property type="nucleotide sequence ID" value="NZ_JAUOZU010000005.1"/>
</dbReference>
<dbReference type="EMBL" id="JAUOZU010000005">
    <property type="protein sequence ID" value="MDO6963545.1"/>
    <property type="molecule type" value="Genomic_DNA"/>
</dbReference>
<dbReference type="Proteomes" id="UP001174932">
    <property type="component" value="Unassembled WGS sequence"/>
</dbReference>
<accession>A0ABT8YIQ5</accession>
<keyword evidence="5" id="KW-1185">Reference proteome</keyword>
<evidence type="ECO:0000313" key="5">
    <source>
        <dbReference type="Proteomes" id="UP001174932"/>
    </source>
</evidence>
<sequence>MRQTRNSTHPMLLAFLIAFSLLSIPVLAGAAQPEMSRDAASDAERAPKTRLILGVSWQPGYCAARPKSTECANVDAQALSGRQFSLHGLWTPKKRYCGVDAAMKATDKKRKWLELPELALEAGVKAELVQAMPGMASGLERHEWLMHGTCSGRLASDYYRHSLALLAALNQSAVRALFEKSIGQTVDEAAVKQAFDSAFGAGAGDKVRMRCRKVGTRQVVTGLTIGLGSDDEDALPVLIAAAGKTKFGCREGIVSGYAPAESD</sequence>
<comment type="similarity">
    <text evidence="1 2">Belongs to the RNase T2 family.</text>
</comment>
<name>A0ABT8YIQ5_9HYPH</name>
<keyword evidence="3" id="KW-0732">Signal</keyword>
<feature type="chain" id="PRO_5046705986" evidence="3">
    <location>
        <begin position="29"/>
        <end position="263"/>
    </location>
</feature>
<dbReference type="Pfam" id="PF00445">
    <property type="entry name" value="Ribonuclease_T2"/>
    <property type="match status" value="1"/>
</dbReference>
<evidence type="ECO:0000256" key="3">
    <source>
        <dbReference type="SAM" id="SignalP"/>
    </source>
</evidence>
<evidence type="ECO:0000256" key="2">
    <source>
        <dbReference type="RuleBase" id="RU004328"/>
    </source>
</evidence>
<dbReference type="SUPFAM" id="SSF55895">
    <property type="entry name" value="Ribonuclease Rh-like"/>
    <property type="match status" value="1"/>
</dbReference>
<evidence type="ECO:0000256" key="1">
    <source>
        <dbReference type="ARBA" id="ARBA00007469"/>
    </source>
</evidence>
<dbReference type="Gene3D" id="3.90.730.10">
    <property type="entry name" value="Ribonuclease T2-like"/>
    <property type="match status" value="1"/>
</dbReference>
<evidence type="ECO:0000313" key="4">
    <source>
        <dbReference type="EMBL" id="MDO6963545.1"/>
    </source>
</evidence>
<reference evidence="4" key="2">
    <citation type="submission" date="2023-07" db="EMBL/GenBank/DDBJ databases">
        <authorList>
            <person name="Shen H."/>
        </authorList>
    </citation>
    <scope>NUCLEOTIDE SEQUENCE</scope>
    <source>
        <strain evidence="4">TNR-22</strain>
    </source>
</reference>
<feature type="signal peptide" evidence="3">
    <location>
        <begin position="1"/>
        <end position="28"/>
    </location>
</feature>
<dbReference type="PANTHER" id="PTHR11240:SF22">
    <property type="entry name" value="RIBONUCLEASE T2"/>
    <property type="match status" value="1"/>
</dbReference>
<reference evidence="4" key="1">
    <citation type="journal article" date="2015" name="Int. J. Syst. Evol. Microbiol.">
        <title>Rhizobium alvei sp. nov., isolated from a freshwater river.</title>
        <authorList>
            <person name="Sheu S.Y."/>
            <person name="Huang H.W."/>
            <person name="Young C.C."/>
            <person name="Chen W.M."/>
        </authorList>
    </citation>
    <scope>NUCLEOTIDE SEQUENCE</scope>
    <source>
        <strain evidence="4">TNR-22</strain>
    </source>
</reference>